<feature type="compositionally biased region" description="Low complexity" evidence="1">
    <location>
        <begin position="277"/>
        <end position="289"/>
    </location>
</feature>
<reference evidence="3 4" key="1">
    <citation type="submission" date="2024-01" db="EMBL/GenBank/DDBJ databases">
        <title>Genome assemblies of Stephania.</title>
        <authorList>
            <person name="Yang L."/>
        </authorList>
    </citation>
    <scope>NUCLEOTIDE SEQUENCE [LARGE SCALE GENOMIC DNA]</scope>
    <source>
        <strain evidence="3">YNDBR</strain>
        <tissue evidence="3">Leaf</tissue>
    </source>
</reference>
<feature type="region of interest" description="Disordered" evidence="1">
    <location>
        <begin position="267"/>
        <end position="289"/>
    </location>
</feature>
<feature type="transmembrane region" description="Helical" evidence="2">
    <location>
        <begin position="40"/>
        <end position="60"/>
    </location>
</feature>
<gene>
    <name evidence="3" type="ORF">Syun_011818</name>
</gene>
<evidence type="ECO:0000313" key="3">
    <source>
        <dbReference type="EMBL" id="KAK9142418.1"/>
    </source>
</evidence>
<accession>A0AAP0PEP5</accession>
<proteinExistence type="predicted"/>
<keyword evidence="2" id="KW-1133">Transmembrane helix</keyword>
<dbReference type="Proteomes" id="UP001420932">
    <property type="component" value="Unassembled WGS sequence"/>
</dbReference>
<comment type="caution">
    <text evidence="3">The sequence shown here is derived from an EMBL/GenBank/DDBJ whole genome shotgun (WGS) entry which is preliminary data.</text>
</comment>
<evidence type="ECO:0000313" key="4">
    <source>
        <dbReference type="Proteomes" id="UP001420932"/>
    </source>
</evidence>
<dbReference type="EMBL" id="JBBNAF010000005">
    <property type="protein sequence ID" value="KAK9142418.1"/>
    <property type="molecule type" value="Genomic_DNA"/>
</dbReference>
<keyword evidence="4" id="KW-1185">Reference proteome</keyword>
<keyword evidence="2" id="KW-0812">Transmembrane</keyword>
<organism evidence="3 4">
    <name type="scientific">Stephania yunnanensis</name>
    <dbReference type="NCBI Taxonomy" id="152371"/>
    <lineage>
        <taxon>Eukaryota</taxon>
        <taxon>Viridiplantae</taxon>
        <taxon>Streptophyta</taxon>
        <taxon>Embryophyta</taxon>
        <taxon>Tracheophyta</taxon>
        <taxon>Spermatophyta</taxon>
        <taxon>Magnoliopsida</taxon>
        <taxon>Ranunculales</taxon>
        <taxon>Menispermaceae</taxon>
        <taxon>Menispermoideae</taxon>
        <taxon>Cissampelideae</taxon>
        <taxon>Stephania</taxon>
    </lineage>
</organism>
<name>A0AAP0PEP5_9MAGN</name>
<protein>
    <submittedName>
        <fullName evidence="3">Uncharacterized protein</fullName>
    </submittedName>
</protein>
<dbReference type="AlphaFoldDB" id="A0AAP0PEP5"/>
<evidence type="ECO:0000256" key="2">
    <source>
        <dbReference type="SAM" id="Phobius"/>
    </source>
</evidence>
<evidence type="ECO:0000256" key="1">
    <source>
        <dbReference type="SAM" id="MobiDB-lite"/>
    </source>
</evidence>
<keyword evidence="2" id="KW-0472">Membrane</keyword>
<sequence length="289" mass="31337">MGKLPLMGDHSRSYGDVAHDLAEDKGDMYDPARCYFSGLLLNRFLSSLVFLSLSSLVFLYGLPPYLLSSLLLSRLALPLYPHLILLLRLSPLAEDIVYHAVKALVDDSVDDPMVVEIVNLAIQIIQAYDLITIKTYFSLSSSPRSHLCVSPSLLLSRCAADLLSHALTLSRSRAARLISPFNLSHALTISISLLNLSHAAVSPSLSSRGLTICSISPSPPSPLPQNNPSSPPTRVCLVAPPLAAAALAGPTIWIWLSLQLSSSRARRSPPRHRLCGLSLQQSSSRRSEL</sequence>